<proteinExistence type="predicted"/>
<dbReference type="EMBL" id="JAUEPS010000031">
    <property type="protein sequence ID" value="KAK0452181.1"/>
    <property type="molecule type" value="Genomic_DNA"/>
</dbReference>
<dbReference type="Pfam" id="PF12706">
    <property type="entry name" value="Lactamase_B_2"/>
    <property type="match status" value="1"/>
</dbReference>
<organism evidence="2 3">
    <name type="scientific">Armillaria tabescens</name>
    <name type="common">Ringless honey mushroom</name>
    <name type="synonym">Agaricus tabescens</name>
    <dbReference type="NCBI Taxonomy" id="1929756"/>
    <lineage>
        <taxon>Eukaryota</taxon>
        <taxon>Fungi</taxon>
        <taxon>Dikarya</taxon>
        <taxon>Basidiomycota</taxon>
        <taxon>Agaricomycotina</taxon>
        <taxon>Agaricomycetes</taxon>
        <taxon>Agaricomycetidae</taxon>
        <taxon>Agaricales</taxon>
        <taxon>Marasmiineae</taxon>
        <taxon>Physalacriaceae</taxon>
        <taxon>Desarmillaria</taxon>
    </lineage>
</organism>
<keyword evidence="3" id="KW-1185">Reference proteome</keyword>
<reference evidence="2" key="1">
    <citation type="submission" date="2023-06" db="EMBL/GenBank/DDBJ databases">
        <authorList>
            <consortium name="Lawrence Berkeley National Laboratory"/>
            <person name="Ahrendt S."/>
            <person name="Sahu N."/>
            <person name="Indic B."/>
            <person name="Wong-Bajracharya J."/>
            <person name="Merenyi Z."/>
            <person name="Ke H.-M."/>
            <person name="Monk M."/>
            <person name="Kocsube S."/>
            <person name="Drula E."/>
            <person name="Lipzen A."/>
            <person name="Balint B."/>
            <person name="Henrissat B."/>
            <person name="Andreopoulos B."/>
            <person name="Martin F.M."/>
            <person name="Harder C.B."/>
            <person name="Rigling D."/>
            <person name="Ford K.L."/>
            <person name="Foster G.D."/>
            <person name="Pangilinan J."/>
            <person name="Papanicolaou A."/>
            <person name="Barry K."/>
            <person name="LaButti K."/>
            <person name="Viragh M."/>
            <person name="Koriabine M."/>
            <person name="Yan M."/>
            <person name="Riley R."/>
            <person name="Champramary S."/>
            <person name="Plett K.L."/>
            <person name="Tsai I.J."/>
            <person name="Slot J."/>
            <person name="Sipos G."/>
            <person name="Plett J."/>
            <person name="Nagy L.G."/>
            <person name="Grigoriev I.V."/>
        </authorList>
    </citation>
    <scope>NUCLEOTIDE SEQUENCE</scope>
    <source>
        <strain evidence="2">CCBAS 213</strain>
    </source>
</reference>
<dbReference type="AlphaFoldDB" id="A0AA39K080"/>
<gene>
    <name evidence="2" type="ORF">EV420DRAFT_1559316</name>
</gene>
<accession>A0AA39K080</accession>
<dbReference type="GeneID" id="85357325"/>
<dbReference type="InterPro" id="IPR036866">
    <property type="entry name" value="RibonucZ/Hydroxyglut_hydro"/>
</dbReference>
<comment type="caution">
    <text evidence="2">The sequence shown here is derived from an EMBL/GenBank/DDBJ whole genome shotgun (WGS) entry which is preliminary data.</text>
</comment>
<dbReference type="Gene3D" id="3.60.15.10">
    <property type="entry name" value="Ribonuclease Z/Hydroxyacylglutathione hydrolase-like"/>
    <property type="match status" value="1"/>
</dbReference>
<dbReference type="GO" id="GO:0070290">
    <property type="term" value="F:N-acylphosphatidylethanolamine-specific phospholipase D activity"/>
    <property type="evidence" value="ECO:0007669"/>
    <property type="project" value="TreeGrafter"/>
</dbReference>
<dbReference type="GO" id="GO:0070292">
    <property type="term" value="P:N-acylphosphatidylethanolamine metabolic process"/>
    <property type="evidence" value="ECO:0007669"/>
    <property type="project" value="TreeGrafter"/>
</dbReference>
<dbReference type="PANTHER" id="PTHR15032">
    <property type="entry name" value="N-ACYL-PHOSPHATIDYLETHANOLAMINE-HYDROLYZING PHOSPHOLIPASE D"/>
    <property type="match status" value="1"/>
</dbReference>
<dbReference type="PANTHER" id="PTHR15032:SF4">
    <property type="entry name" value="N-ACYL-PHOSPHATIDYLETHANOLAMINE-HYDROLYZING PHOSPHOLIPASE D"/>
    <property type="match status" value="1"/>
</dbReference>
<protein>
    <submittedName>
        <fullName evidence="2">N-acyl-phosphatidylethanolamine-hydrolyzing phospholipase D</fullName>
    </submittedName>
</protein>
<name>A0AA39K080_ARMTA</name>
<feature type="domain" description="Metallo-beta-lactamase" evidence="1">
    <location>
        <begin position="128"/>
        <end position="346"/>
    </location>
</feature>
<dbReference type="InterPro" id="IPR001279">
    <property type="entry name" value="Metallo-B-lactamas"/>
</dbReference>
<evidence type="ECO:0000313" key="2">
    <source>
        <dbReference type="EMBL" id="KAK0452181.1"/>
    </source>
</evidence>
<sequence length="402" mass="45479">MPLLSSTARRLRTALSTAMLSTTTIRVLNEPGEKKASGRPAHWTSDKPVWFQNPWPSWRTNGGLDALSMFAYMARNQPDLPKVGIPIRTPTWGGEKEEHRGDVKATWLGHACFLVEFPFVASLGRGARVLFDPVFSDRCSPSQYFGPKRYSEPPCKIEDIPEVDAIVISHNHYDHLDTHTITTLFKRTRPPHIFAPLGNEKYFDSIGIPAGHAHTLDWWDAQRIEIPDTSFKLTCTPAQHFTGRGIHDQGKTLWASWAVEGEGGKKVYFAGDTGYRSVKDGEAEQERPTCPVFKEIGEKFGGFDLAMIPIGAYEPRWFMSTIHCAPQDSVRIFKDVKVKKAVAMHWGTWILTTEEVTEPPKRLAEECKKIGIEEGGFLVSDITMFHRASFRKTYWPALRRYS</sequence>
<evidence type="ECO:0000313" key="3">
    <source>
        <dbReference type="Proteomes" id="UP001175211"/>
    </source>
</evidence>
<dbReference type="SUPFAM" id="SSF56281">
    <property type="entry name" value="Metallo-hydrolase/oxidoreductase"/>
    <property type="match status" value="1"/>
</dbReference>
<dbReference type="Proteomes" id="UP001175211">
    <property type="component" value="Unassembled WGS sequence"/>
</dbReference>
<dbReference type="RefSeq" id="XP_060328015.1">
    <property type="nucleotide sequence ID" value="XM_060473777.1"/>
</dbReference>
<dbReference type="GO" id="GO:0070291">
    <property type="term" value="P:N-acylethanolamine metabolic process"/>
    <property type="evidence" value="ECO:0007669"/>
    <property type="project" value="TreeGrafter"/>
</dbReference>
<evidence type="ECO:0000259" key="1">
    <source>
        <dbReference type="Pfam" id="PF12706"/>
    </source>
</evidence>
<dbReference type="GO" id="GO:0005737">
    <property type="term" value="C:cytoplasm"/>
    <property type="evidence" value="ECO:0007669"/>
    <property type="project" value="TreeGrafter"/>
</dbReference>